<feature type="transmembrane region" description="Helical" evidence="10">
    <location>
        <begin position="85"/>
        <end position="106"/>
    </location>
</feature>
<evidence type="ECO:0000256" key="2">
    <source>
        <dbReference type="ARBA" id="ARBA00022475"/>
    </source>
</evidence>
<proteinExistence type="predicted"/>
<dbReference type="GO" id="GO:0004984">
    <property type="term" value="F:olfactory receptor activity"/>
    <property type="evidence" value="ECO:0007669"/>
    <property type="project" value="InterPro"/>
</dbReference>
<dbReference type="CDD" id="cd13954">
    <property type="entry name" value="7tmA_OR"/>
    <property type="match status" value="1"/>
</dbReference>
<keyword evidence="2" id="KW-1003">Cell membrane</keyword>
<dbReference type="InterPro" id="IPR000276">
    <property type="entry name" value="GPCR_Rhodpsn"/>
</dbReference>
<keyword evidence="4" id="KW-0552">Olfaction</keyword>
<dbReference type="InterPro" id="IPR017452">
    <property type="entry name" value="GPCR_Rhodpsn_7TM"/>
</dbReference>
<dbReference type="Pfam" id="PF13853">
    <property type="entry name" value="7tm_4"/>
    <property type="match status" value="1"/>
</dbReference>
<evidence type="ECO:0000256" key="9">
    <source>
        <dbReference type="ARBA" id="ARBA00023224"/>
    </source>
</evidence>
<dbReference type="GO" id="GO:0005886">
    <property type="term" value="C:plasma membrane"/>
    <property type="evidence" value="ECO:0007669"/>
    <property type="project" value="UniProtKB-SubCell"/>
</dbReference>
<dbReference type="SUPFAM" id="SSF81321">
    <property type="entry name" value="Family A G protein-coupled receptor-like"/>
    <property type="match status" value="1"/>
</dbReference>
<sequence>MSLQHNFSKVFITSDLQLVGTNTIKIEMLNHTKVTYFIIKGISDDPNLQLPIFLLVLFMYIITLGGNMTIFLLICMDRHLHTPMYFFLSNLSVMDMSSTTVTLHRILVKYVTGNGTITFFCCMTQVYFFSSITGDQLLLLTAMSYDRYAAICMALRYPLVMNSKTCCLLAIVCWMLGFLQVIPYIILLSSYTCYRSNSINHFYCDLVPVMKLSCSDTLALEILIFTEGLLLLNLTPCLLTFISYVFIIVTILRIQTKIGRRKAFYTCSSHLIVVLFLYITIGCQYLTPVSTNTVISYKLFSLFNTAAVPMVNPLIYSLRNNDVKSAFGRRVKYFRALI</sequence>
<dbReference type="Gene3D" id="1.20.1070.10">
    <property type="entry name" value="Rhodopsin 7-helix transmembrane proteins"/>
    <property type="match status" value="1"/>
</dbReference>
<evidence type="ECO:0000256" key="8">
    <source>
        <dbReference type="ARBA" id="ARBA00023170"/>
    </source>
</evidence>
<feature type="transmembrane region" description="Helical" evidence="10">
    <location>
        <begin position="126"/>
        <end position="145"/>
    </location>
</feature>
<accession>A0AAD1T2E9</accession>
<dbReference type="AlphaFoldDB" id="A0AAD1T2E9"/>
<feature type="transmembrane region" description="Helical" evidence="10">
    <location>
        <begin position="230"/>
        <end position="252"/>
    </location>
</feature>
<comment type="subcellular location">
    <subcellularLocation>
        <location evidence="1">Cell membrane</location>
        <topology evidence="1">Multi-pass membrane protein</topology>
    </subcellularLocation>
</comment>
<dbReference type="Proteomes" id="UP001295444">
    <property type="component" value="Chromosome 09"/>
</dbReference>
<evidence type="ECO:0000256" key="3">
    <source>
        <dbReference type="ARBA" id="ARBA00022692"/>
    </source>
</evidence>
<evidence type="ECO:0000259" key="11">
    <source>
        <dbReference type="PROSITE" id="PS50262"/>
    </source>
</evidence>
<feature type="transmembrane region" description="Helical" evidence="10">
    <location>
        <begin position="299"/>
        <end position="318"/>
    </location>
</feature>
<keyword evidence="8 12" id="KW-0675">Receptor</keyword>
<feature type="transmembrane region" description="Helical" evidence="10">
    <location>
        <begin position="166"/>
        <end position="187"/>
    </location>
</feature>
<reference evidence="12" key="1">
    <citation type="submission" date="2022-03" db="EMBL/GenBank/DDBJ databases">
        <authorList>
            <person name="Alioto T."/>
            <person name="Alioto T."/>
            <person name="Gomez Garrido J."/>
        </authorList>
    </citation>
    <scope>NUCLEOTIDE SEQUENCE</scope>
</reference>
<keyword evidence="3 10" id="KW-0812">Transmembrane</keyword>
<keyword evidence="7 10" id="KW-0472">Membrane</keyword>
<dbReference type="EMBL" id="OW240920">
    <property type="protein sequence ID" value="CAH2313926.1"/>
    <property type="molecule type" value="Genomic_DNA"/>
</dbReference>
<dbReference type="GO" id="GO:0004930">
    <property type="term" value="F:G protein-coupled receptor activity"/>
    <property type="evidence" value="ECO:0007669"/>
    <property type="project" value="UniProtKB-KW"/>
</dbReference>
<organism evidence="12 13">
    <name type="scientific">Pelobates cultripes</name>
    <name type="common">Western spadefoot toad</name>
    <dbReference type="NCBI Taxonomy" id="61616"/>
    <lineage>
        <taxon>Eukaryota</taxon>
        <taxon>Metazoa</taxon>
        <taxon>Chordata</taxon>
        <taxon>Craniata</taxon>
        <taxon>Vertebrata</taxon>
        <taxon>Euteleostomi</taxon>
        <taxon>Amphibia</taxon>
        <taxon>Batrachia</taxon>
        <taxon>Anura</taxon>
        <taxon>Pelobatoidea</taxon>
        <taxon>Pelobatidae</taxon>
        <taxon>Pelobates</taxon>
    </lineage>
</organism>
<dbReference type="PRINTS" id="PR00245">
    <property type="entry name" value="OLFACTORYR"/>
</dbReference>
<evidence type="ECO:0000256" key="7">
    <source>
        <dbReference type="ARBA" id="ARBA00023136"/>
    </source>
</evidence>
<evidence type="ECO:0000256" key="4">
    <source>
        <dbReference type="ARBA" id="ARBA00022725"/>
    </source>
</evidence>
<dbReference type="InterPro" id="IPR050516">
    <property type="entry name" value="Olfactory_GPCR"/>
</dbReference>
<dbReference type="PRINTS" id="PR00237">
    <property type="entry name" value="GPCRRHODOPSN"/>
</dbReference>
<evidence type="ECO:0000256" key="6">
    <source>
        <dbReference type="ARBA" id="ARBA00023040"/>
    </source>
</evidence>
<feature type="transmembrane region" description="Helical" evidence="10">
    <location>
        <begin position="264"/>
        <end position="287"/>
    </location>
</feature>
<keyword evidence="5 10" id="KW-1133">Transmembrane helix</keyword>
<evidence type="ECO:0000313" key="12">
    <source>
        <dbReference type="EMBL" id="CAH2313926.1"/>
    </source>
</evidence>
<feature type="transmembrane region" description="Helical" evidence="10">
    <location>
        <begin position="52"/>
        <end position="73"/>
    </location>
</feature>
<dbReference type="PROSITE" id="PS50262">
    <property type="entry name" value="G_PROTEIN_RECEP_F1_2"/>
    <property type="match status" value="1"/>
</dbReference>
<keyword evidence="13" id="KW-1185">Reference proteome</keyword>
<gene>
    <name evidence="12" type="ORF">PECUL_23A053765</name>
</gene>
<dbReference type="FunFam" id="1.20.1070.10:FF:000268">
    <property type="entry name" value="Putative olfactory receptor 2I1"/>
    <property type="match status" value="1"/>
</dbReference>
<dbReference type="PANTHER" id="PTHR26452">
    <property type="entry name" value="OLFACTORY RECEPTOR"/>
    <property type="match status" value="1"/>
</dbReference>
<evidence type="ECO:0000256" key="1">
    <source>
        <dbReference type="ARBA" id="ARBA00004651"/>
    </source>
</evidence>
<keyword evidence="9" id="KW-0807">Transducer</keyword>
<dbReference type="InterPro" id="IPR000725">
    <property type="entry name" value="Olfact_rcpt"/>
</dbReference>
<protein>
    <submittedName>
        <fullName evidence="12">Olfactory receptor 2AP1-like</fullName>
    </submittedName>
</protein>
<name>A0AAD1T2E9_PELCU</name>
<evidence type="ECO:0000256" key="10">
    <source>
        <dbReference type="SAM" id="Phobius"/>
    </source>
</evidence>
<keyword evidence="4" id="KW-0716">Sensory transduction</keyword>
<keyword evidence="6" id="KW-0297">G-protein coupled receptor</keyword>
<evidence type="ECO:0000313" key="13">
    <source>
        <dbReference type="Proteomes" id="UP001295444"/>
    </source>
</evidence>
<feature type="domain" description="G-protein coupled receptors family 1 profile" evidence="11">
    <location>
        <begin position="66"/>
        <end position="316"/>
    </location>
</feature>
<evidence type="ECO:0000256" key="5">
    <source>
        <dbReference type="ARBA" id="ARBA00022989"/>
    </source>
</evidence>